<keyword evidence="1" id="KW-0472">Membrane</keyword>
<dbReference type="KEGG" id="mpsy:CEK71_01130"/>
<dbReference type="Pfam" id="PF03929">
    <property type="entry name" value="PepSY_TM"/>
    <property type="match status" value="1"/>
</dbReference>
<dbReference type="EMBL" id="CP022129">
    <property type="protein sequence ID" value="ASF44777.1"/>
    <property type="molecule type" value="Genomic_DNA"/>
</dbReference>
<keyword evidence="3" id="KW-1185">Reference proteome</keyword>
<keyword evidence="1" id="KW-1133">Transmembrane helix</keyword>
<name>A0A1Z4BTZ3_9GAMM</name>
<gene>
    <name evidence="2" type="ORF">CEK71_01130</name>
</gene>
<protein>
    <submittedName>
        <fullName evidence="2">Peptidase</fullName>
    </submittedName>
</protein>
<reference evidence="2 3" key="1">
    <citation type="submission" date="2017-06" db="EMBL/GenBank/DDBJ databases">
        <title>Genome Sequencing of the methanotroph Methylovulum psychrotolerants str. HV10-M2 isolated from a high-altitude environment.</title>
        <authorList>
            <person name="Mateos-Rivera A."/>
        </authorList>
    </citation>
    <scope>NUCLEOTIDE SEQUENCE [LARGE SCALE GENOMIC DNA]</scope>
    <source>
        <strain evidence="2 3">HV10_M2</strain>
    </source>
</reference>
<feature type="transmembrane region" description="Helical" evidence="1">
    <location>
        <begin position="233"/>
        <end position="252"/>
    </location>
</feature>
<feature type="transmembrane region" description="Helical" evidence="1">
    <location>
        <begin position="179"/>
        <end position="203"/>
    </location>
</feature>
<dbReference type="AlphaFoldDB" id="A0A1Z4BTZ3"/>
<dbReference type="OrthoDB" id="5294804at2"/>
<feature type="transmembrane region" description="Helical" evidence="1">
    <location>
        <begin position="372"/>
        <end position="397"/>
    </location>
</feature>
<dbReference type="InterPro" id="IPR005625">
    <property type="entry name" value="PepSY-ass_TM"/>
</dbReference>
<dbReference type="PANTHER" id="PTHR34219">
    <property type="entry name" value="IRON-REGULATED INNER MEMBRANE PROTEIN-RELATED"/>
    <property type="match status" value="1"/>
</dbReference>
<accession>A0A1Z4BTZ3</accession>
<organism evidence="2 3">
    <name type="scientific">Methylovulum psychrotolerans</name>
    <dbReference type="NCBI Taxonomy" id="1704499"/>
    <lineage>
        <taxon>Bacteria</taxon>
        <taxon>Pseudomonadati</taxon>
        <taxon>Pseudomonadota</taxon>
        <taxon>Gammaproteobacteria</taxon>
        <taxon>Methylococcales</taxon>
        <taxon>Methylococcaceae</taxon>
        <taxon>Methylovulum</taxon>
    </lineage>
</organism>
<evidence type="ECO:0000313" key="2">
    <source>
        <dbReference type="EMBL" id="ASF44777.1"/>
    </source>
</evidence>
<sequence length="431" mass="48103">MKRTHDGLSGDGFGSAVSLTKNQLVKLKTRRKFWLDVHLWLGLLLGLLLAVYGATGSILVFHTEIDELLNPGLLKVRSDGGYLAYKPLADIFEVGKSALPIDAKQTFATYPRNDEAAFQLAYLVPALDGKTEIWQVYVNPYTAQIVGKRLMGASDNLFPSTFIGFVFELHYSLLLKEEFGAVVVGVSAALLIISVLTGLIVWWPLTGRWLQALTVKRKASSERFNYDLHKTSGFYTALVMLPVLFSGIYMVLPQNVVPVLEVFSPVTYRYWFRSTPVAGEQAISMDKAVAIVDQRYPKGRPHWIYGAPNIYDTYTVCKDGVDRPGSWLQRICVVVDRYSGKILDIDDPADASVGDVFTHWQWPLHSGQAFGWVGRILVFVTGLACPVLFITGLIRWLQKKNAKSLCKSNSNKNTHNSFQLIANSDLKTSED</sequence>
<dbReference type="RefSeq" id="WP_088617660.1">
    <property type="nucleotide sequence ID" value="NZ_CP022129.1"/>
</dbReference>
<evidence type="ECO:0000313" key="3">
    <source>
        <dbReference type="Proteomes" id="UP000197019"/>
    </source>
</evidence>
<proteinExistence type="predicted"/>
<keyword evidence="1" id="KW-0812">Transmembrane</keyword>
<evidence type="ECO:0000256" key="1">
    <source>
        <dbReference type="SAM" id="Phobius"/>
    </source>
</evidence>
<dbReference type="Proteomes" id="UP000197019">
    <property type="component" value="Chromosome"/>
</dbReference>
<feature type="transmembrane region" description="Helical" evidence="1">
    <location>
        <begin position="37"/>
        <end position="61"/>
    </location>
</feature>